<proteinExistence type="inferred from homology"/>
<gene>
    <name evidence="11" type="ORF">L211DRAFT_438010</name>
</gene>
<comment type="function">
    <text evidence="7">Kinesin family member that is involved in spindle formation and the movements of chromosomes during mitosis and meiosis. Binds to microtubules and to DNA. Plays a role in congression of laterally attached chromosomes in NDC80-depleted cells.</text>
</comment>
<dbReference type="GO" id="GO:0005524">
    <property type="term" value="F:ATP binding"/>
    <property type="evidence" value="ECO:0007669"/>
    <property type="project" value="UniProtKB-UniRule"/>
</dbReference>
<dbReference type="GO" id="GO:0006281">
    <property type="term" value="P:DNA repair"/>
    <property type="evidence" value="ECO:0007669"/>
    <property type="project" value="InterPro"/>
</dbReference>
<dbReference type="GO" id="GO:0007052">
    <property type="term" value="P:mitotic spindle organization"/>
    <property type="evidence" value="ECO:0007669"/>
    <property type="project" value="TreeGrafter"/>
</dbReference>
<dbReference type="GO" id="GO:0008017">
    <property type="term" value="F:microtubule binding"/>
    <property type="evidence" value="ECO:0007669"/>
    <property type="project" value="InterPro"/>
</dbReference>
<dbReference type="PANTHER" id="PTHR47969">
    <property type="entry name" value="CHROMOSOME-ASSOCIATED KINESIN KIF4A-RELATED"/>
    <property type="match status" value="1"/>
</dbReference>
<dbReference type="InterPro" id="IPR027640">
    <property type="entry name" value="Kinesin-like_fam"/>
</dbReference>
<evidence type="ECO:0000256" key="1">
    <source>
        <dbReference type="ARBA" id="ARBA00018237"/>
    </source>
</evidence>
<organism evidence="11 12">
    <name type="scientific">Terfezia boudieri ATCC MYA-4762</name>
    <dbReference type="NCBI Taxonomy" id="1051890"/>
    <lineage>
        <taxon>Eukaryota</taxon>
        <taxon>Fungi</taxon>
        <taxon>Dikarya</taxon>
        <taxon>Ascomycota</taxon>
        <taxon>Pezizomycotina</taxon>
        <taxon>Pezizomycetes</taxon>
        <taxon>Pezizales</taxon>
        <taxon>Pezizaceae</taxon>
        <taxon>Terfezia</taxon>
    </lineage>
</organism>
<protein>
    <recommendedName>
        <fullName evidence="1">Kinesin-like protein KIF22</fullName>
    </recommendedName>
</protein>
<dbReference type="STRING" id="1051890.A0A3N4LF15"/>
<dbReference type="GO" id="GO:0003677">
    <property type="term" value="F:DNA binding"/>
    <property type="evidence" value="ECO:0007669"/>
    <property type="project" value="InterPro"/>
</dbReference>
<evidence type="ECO:0000256" key="4">
    <source>
        <dbReference type="ARBA" id="ARBA00022701"/>
    </source>
</evidence>
<dbReference type="SUPFAM" id="SSF47781">
    <property type="entry name" value="RuvA domain 2-like"/>
    <property type="match status" value="1"/>
</dbReference>
<feature type="region of interest" description="Disordered" evidence="9">
    <location>
        <begin position="470"/>
        <end position="498"/>
    </location>
</feature>
<dbReference type="InterPro" id="IPR027417">
    <property type="entry name" value="P-loop_NTPase"/>
</dbReference>
<dbReference type="EMBL" id="ML121559">
    <property type="protein sequence ID" value="RPB21484.1"/>
    <property type="molecule type" value="Genomic_DNA"/>
</dbReference>
<keyword evidence="6 8" id="KW-0505">Motor protein</keyword>
<feature type="binding site" evidence="8">
    <location>
        <begin position="85"/>
        <end position="92"/>
    </location>
    <ligand>
        <name>ATP</name>
        <dbReference type="ChEBI" id="CHEBI:30616"/>
    </ligand>
</feature>
<dbReference type="InParanoid" id="A0A3N4LF15"/>
<dbReference type="Gene3D" id="1.10.150.320">
    <property type="entry name" value="Photosystem II 12 kDa extrinsic protein"/>
    <property type="match status" value="1"/>
</dbReference>
<dbReference type="Gene3D" id="3.40.850.10">
    <property type="entry name" value="Kinesin motor domain"/>
    <property type="match status" value="1"/>
</dbReference>
<keyword evidence="12" id="KW-1185">Reference proteome</keyword>
<name>A0A3N4LF15_9PEZI</name>
<evidence type="ECO:0000256" key="7">
    <source>
        <dbReference type="ARBA" id="ARBA00045288"/>
    </source>
</evidence>
<keyword evidence="2" id="KW-1017">Isopeptide bond</keyword>
<evidence type="ECO:0000256" key="6">
    <source>
        <dbReference type="ARBA" id="ARBA00023175"/>
    </source>
</evidence>
<dbReference type="SMART" id="SM00129">
    <property type="entry name" value="KISc"/>
    <property type="match status" value="1"/>
</dbReference>
<dbReference type="GO" id="GO:0005875">
    <property type="term" value="C:microtubule associated complex"/>
    <property type="evidence" value="ECO:0007669"/>
    <property type="project" value="TreeGrafter"/>
</dbReference>
<comment type="similarity">
    <text evidence="8">Belongs to the TRAFAC class myosin-kinesin ATPase superfamily. Kinesin family.</text>
</comment>
<dbReference type="Pfam" id="PF00225">
    <property type="entry name" value="Kinesin"/>
    <property type="match status" value="1"/>
</dbReference>
<dbReference type="InterPro" id="IPR001752">
    <property type="entry name" value="Kinesin_motor_dom"/>
</dbReference>
<evidence type="ECO:0000313" key="12">
    <source>
        <dbReference type="Proteomes" id="UP000267821"/>
    </source>
</evidence>
<keyword evidence="5" id="KW-0175">Coiled coil</keyword>
<reference evidence="11 12" key="1">
    <citation type="journal article" date="2018" name="Nat. Ecol. Evol.">
        <title>Pezizomycetes genomes reveal the molecular basis of ectomycorrhizal truffle lifestyle.</title>
        <authorList>
            <person name="Murat C."/>
            <person name="Payen T."/>
            <person name="Noel B."/>
            <person name="Kuo A."/>
            <person name="Morin E."/>
            <person name="Chen J."/>
            <person name="Kohler A."/>
            <person name="Krizsan K."/>
            <person name="Balestrini R."/>
            <person name="Da Silva C."/>
            <person name="Montanini B."/>
            <person name="Hainaut M."/>
            <person name="Levati E."/>
            <person name="Barry K.W."/>
            <person name="Belfiori B."/>
            <person name="Cichocki N."/>
            <person name="Clum A."/>
            <person name="Dockter R.B."/>
            <person name="Fauchery L."/>
            <person name="Guy J."/>
            <person name="Iotti M."/>
            <person name="Le Tacon F."/>
            <person name="Lindquist E.A."/>
            <person name="Lipzen A."/>
            <person name="Malagnac F."/>
            <person name="Mello A."/>
            <person name="Molinier V."/>
            <person name="Miyauchi S."/>
            <person name="Poulain J."/>
            <person name="Riccioni C."/>
            <person name="Rubini A."/>
            <person name="Sitrit Y."/>
            <person name="Splivallo R."/>
            <person name="Traeger S."/>
            <person name="Wang M."/>
            <person name="Zifcakova L."/>
            <person name="Wipf D."/>
            <person name="Zambonelli A."/>
            <person name="Paolocci F."/>
            <person name="Nowrousian M."/>
            <person name="Ottonello S."/>
            <person name="Baldrian P."/>
            <person name="Spatafora J.W."/>
            <person name="Henrissat B."/>
            <person name="Nagy L.G."/>
            <person name="Aury J.M."/>
            <person name="Wincker P."/>
            <person name="Grigoriev I.V."/>
            <person name="Bonfante P."/>
            <person name="Martin F.M."/>
        </authorList>
    </citation>
    <scope>NUCLEOTIDE SEQUENCE [LARGE SCALE GENOMIC DNA]</scope>
    <source>
        <strain evidence="11 12">ATCC MYA-4762</strain>
    </source>
</reference>
<dbReference type="OrthoDB" id="3176171at2759"/>
<dbReference type="GO" id="GO:0051231">
    <property type="term" value="P:spindle elongation"/>
    <property type="evidence" value="ECO:0007669"/>
    <property type="project" value="TreeGrafter"/>
</dbReference>
<dbReference type="InterPro" id="IPR003583">
    <property type="entry name" value="Hlx-hairpin-Hlx_DNA-bd_motif"/>
</dbReference>
<dbReference type="InterPro" id="IPR010994">
    <property type="entry name" value="RuvA_2-like"/>
</dbReference>
<evidence type="ECO:0000256" key="5">
    <source>
        <dbReference type="ARBA" id="ARBA00023054"/>
    </source>
</evidence>
<keyword evidence="4" id="KW-0493">Microtubule</keyword>
<dbReference type="Proteomes" id="UP000267821">
    <property type="component" value="Unassembled WGS sequence"/>
</dbReference>
<dbReference type="GO" id="GO:0005874">
    <property type="term" value="C:microtubule"/>
    <property type="evidence" value="ECO:0007669"/>
    <property type="project" value="UniProtKB-KW"/>
</dbReference>
<evidence type="ECO:0000256" key="3">
    <source>
        <dbReference type="ARBA" id="ARBA00022553"/>
    </source>
</evidence>
<feature type="domain" description="Kinesin motor" evidence="10">
    <location>
        <begin position="3"/>
        <end position="330"/>
    </location>
</feature>
<sequence>MSTVRVIARIRPLLTKESESEVIVRVREDGPAITIPNPKNEKENFTFPFAAVLESETTQAQIFNEVFPTIKHLFKGNDATVFAYGVTGTGKTFTMRGGKSVAERGVIPRLLSAIYKRGKELEKKSEGQITVTVDMTYYEIYNDKVFDLFEPPEKRSLAGLPLREHDKKTIVVGLTEKRVSSLKEFEALYDTANANRTTFATKLNASSSRSHAITGVRVIIENRTTEEARMGTLSAIDLAGSEDNRRTCNDKERMTESASINKSLFVLAQCVEAISKKQARIPYRESKMTRILSLGQNNGMCIMILNIAPTKAYHLDTLSSLNFANRAKKIEVKEVENPVVRINQKIADLDSCTELMQRPALRPVSNSYNTSALSLKTKQGSFISTGEKPPSQATGQRPAKPNALRQKTSNAAPQPKVEMGPSDIDKLVERKVEEILAARAGGSKNVSVDNNNNGAMIKRVEQLERQLKQSKGLTANKKQKKEKPTIATTPTAGDPPYSSLSGGLKMYEIELPDAPPLERVPSKKKKAVIPKEKVGDSLILPGADLSLTSLTSISTKPTAQKRKKTFMVFQEGDHEDTPAGAEGATPRTARLLAIINSEDVHQIKSLRGVGPKRAEFLAGYVRDRKAANGVVEGVLKLEDLAALPGIGKKIVEAMRVGVGEQAALPAKSGVKKVCKEGMLGGGLLSVREDLFGSGKGLLGVREDDDEEREFVRTPGRRRSRTVMSRGEAVREAMREYVDHLDKAFA</sequence>
<evidence type="ECO:0000259" key="10">
    <source>
        <dbReference type="PROSITE" id="PS50067"/>
    </source>
</evidence>
<dbReference type="SMART" id="SM00278">
    <property type="entry name" value="HhH1"/>
    <property type="match status" value="2"/>
</dbReference>
<dbReference type="CDD" id="cd00106">
    <property type="entry name" value="KISc"/>
    <property type="match status" value="1"/>
</dbReference>
<dbReference type="AlphaFoldDB" id="A0A3N4LF15"/>
<accession>A0A3N4LF15</accession>
<evidence type="ECO:0000313" key="11">
    <source>
        <dbReference type="EMBL" id="RPB21484.1"/>
    </source>
</evidence>
<keyword evidence="3" id="KW-0597">Phosphoprotein</keyword>
<evidence type="ECO:0000256" key="9">
    <source>
        <dbReference type="SAM" id="MobiDB-lite"/>
    </source>
</evidence>
<dbReference type="SUPFAM" id="SSF52540">
    <property type="entry name" value="P-loop containing nucleoside triphosphate hydrolases"/>
    <property type="match status" value="1"/>
</dbReference>
<evidence type="ECO:0000256" key="2">
    <source>
        <dbReference type="ARBA" id="ARBA00022499"/>
    </source>
</evidence>
<evidence type="ECO:0000256" key="8">
    <source>
        <dbReference type="PROSITE-ProRule" id="PRU00283"/>
    </source>
</evidence>
<dbReference type="InterPro" id="IPR036961">
    <property type="entry name" value="Kinesin_motor_dom_sf"/>
</dbReference>
<dbReference type="GO" id="GO:0007018">
    <property type="term" value="P:microtubule-based movement"/>
    <property type="evidence" value="ECO:0007669"/>
    <property type="project" value="InterPro"/>
</dbReference>
<dbReference type="PROSITE" id="PS50067">
    <property type="entry name" value="KINESIN_MOTOR_2"/>
    <property type="match status" value="1"/>
</dbReference>
<dbReference type="PANTHER" id="PTHR47969:SF9">
    <property type="entry name" value="KINESIN-LIKE PROTEIN"/>
    <property type="match status" value="1"/>
</dbReference>
<keyword evidence="8" id="KW-0547">Nucleotide-binding</keyword>
<feature type="region of interest" description="Disordered" evidence="9">
    <location>
        <begin position="379"/>
        <end position="423"/>
    </location>
</feature>
<dbReference type="GO" id="GO:0003777">
    <property type="term" value="F:microtubule motor activity"/>
    <property type="evidence" value="ECO:0007669"/>
    <property type="project" value="InterPro"/>
</dbReference>
<keyword evidence="8" id="KW-0067">ATP-binding</keyword>
<dbReference type="PRINTS" id="PR00380">
    <property type="entry name" value="KINESINHEAVY"/>
</dbReference>